<comment type="caution">
    <text evidence="2">The sequence shown here is derived from an EMBL/GenBank/DDBJ whole genome shotgun (WGS) entry which is preliminary data.</text>
</comment>
<evidence type="ECO:0000313" key="2">
    <source>
        <dbReference type="EMBL" id="OMJ67098.1"/>
    </source>
</evidence>
<keyword evidence="3" id="KW-1185">Reference proteome</keyword>
<dbReference type="CDD" id="cd06093">
    <property type="entry name" value="PX_domain"/>
    <property type="match status" value="1"/>
</dbReference>
<dbReference type="GO" id="GO:0035091">
    <property type="term" value="F:phosphatidylinositol binding"/>
    <property type="evidence" value="ECO:0007669"/>
    <property type="project" value="InterPro"/>
</dbReference>
<accession>A0A1R2ARG5</accession>
<dbReference type="Proteomes" id="UP000187209">
    <property type="component" value="Unassembled WGS sequence"/>
</dbReference>
<sequence>MDQDRDFKQSYLTQEIIEKNFSPEAFIKYCESIKSGEVDDYTFNELKEIVKKFQELSLPKVPEEAKSPEISVPESCIEPPVQKRPSIDKHIEALPHKTESSAYSIQAIKMQDNDLSLEEIITITLGQVEEVSGGVLSSAKYFYPISTEPFGWAVKRQPDDFVWLRNILLINFPGVYLPPTPPKRYKSINDPENKQRYFLERFINCIVRNPLLRRSSFLQAFLNEDDPKAFMNVKKKANKEKKINKIEEFWTLDGSVICDPYNDEGEKVSMCEYMNVVESVKKKIKKQSEDVIEALKGISNLVMDIAKSYETLENIQSFIPEITGFKPLYSSMRTSFSSWALHELESADLIKGYFNLFLKYGYHEISPLKEIFRERDQRNDSYQKALARLVQKKEKLWLAGDVNKWGLTNEDLWNVSVLKSDKALSQSKMCKKESIELEKLKDDFAYMNFQSRSEIRRFLLDNQLIENLHFTEFAKSMCSHTTKIHVCWGELIANLSRIRCENIPSRSYISKVPKNF</sequence>
<dbReference type="InterPro" id="IPR036871">
    <property type="entry name" value="PX_dom_sf"/>
</dbReference>
<dbReference type="Pfam" id="PF00787">
    <property type="entry name" value="PX"/>
    <property type="match status" value="1"/>
</dbReference>
<proteinExistence type="predicted"/>
<evidence type="ECO:0000259" key="1">
    <source>
        <dbReference type="PROSITE" id="PS50195"/>
    </source>
</evidence>
<feature type="domain" description="PX" evidence="1">
    <location>
        <begin position="121"/>
        <end position="229"/>
    </location>
</feature>
<dbReference type="PANTHER" id="PTHR10555:SF170">
    <property type="entry name" value="FI18122P1"/>
    <property type="match status" value="1"/>
</dbReference>
<reference evidence="2 3" key="1">
    <citation type="submission" date="2016-11" db="EMBL/GenBank/DDBJ databases">
        <title>The macronuclear genome of Stentor coeruleus: a giant cell with tiny introns.</title>
        <authorList>
            <person name="Slabodnick M."/>
            <person name="Ruby J.G."/>
            <person name="Reiff S.B."/>
            <person name="Swart E.C."/>
            <person name="Gosai S."/>
            <person name="Prabakaran S."/>
            <person name="Witkowska E."/>
            <person name="Larue G.E."/>
            <person name="Fisher S."/>
            <person name="Freeman R.M."/>
            <person name="Gunawardena J."/>
            <person name="Chu W."/>
            <person name="Stover N.A."/>
            <person name="Gregory B.D."/>
            <person name="Nowacki M."/>
            <person name="Derisi J."/>
            <person name="Roy S.W."/>
            <person name="Marshall W.F."/>
            <person name="Sood P."/>
        </authorList>
    </citation>
    <scope>NUCLEOTIDE SEQUENCE [LARGE SCALE GENOMIC DNA]</scope>
    <source>
        <strain evidence="2">WM001</strain>
    </source>
</reference>
<protein>
    <recommendedName>
        <fullName evidence="1">PX domain-containing protein</fullName>
    </recommendedName>
</protein>
<evidence type="ECO:0000313" key="3">
    <source>
        <dbReference type="Proteomes" id="UP000187209"/>
    </source>
</evidence>
<dbReference type="PROSITE" id="PS50195">
    <property type="entry name" value="PX"/>
    <property type="match status" value="1"/>
</dbReference>
<dbReference type="Gene3D" id="1.20.1270.60">
    <property type="entry name" value="Arfaptin homology (AH) domain/BAR domain"/>
    <property type="match status" value="1"/>
</dbReference>
<dbReference type="Gene3D" id="3.30.1520.10">
    <property type="entry name" value="Phox-like domain"/>
    <property type="match status" value="1"/>
</dbReference>
<dbReference type="OrthoDB" id="300903at2759"/>
<dbReference type="SUPFAM" id="SSF64268">
    <property type="entry name" value="PX domain"/>
    <property type="match status" value="1"/>
</dbReference>
<dbReference type="SMART" id="SM00312">
    <property type="entry name" value="PX"/>
    <property type="match status" value="1"/>
</dbReference>
<dbReference type="AlphaFoldDB" id="A0A1R2ARG5"/>
<dbReference type="InterPro" id="IPR001683">
    <property type="entry name" value="PX_dom"/>
</dbReference>
<gene>
    <name evidence="2" type="ORF">SteCoe_35831</name>
</gene>
<organism evidence="2 3">
    <name type="scientific">Stentor coeruleus</name>
    <dbReference type="NCBI Taxonomy" id="5963"/>
    <lineage>
        <taxon>Eukaryota</taxon>
        <taxon>Sar</taxon>
        <taxon>Alveolata</taxon>
        <taxon>Ciliophora</taxon>
        <taxon>Postciliodesmatophora</taxon>
        <taxon>Heterotrichea</taxon>
        <taxon>Heterotrichida</taxon>
        <taxon>Stentoridae</taxon>
        <taxon>Stentor</taxon>
    </lineage>
</organism>
<dbReference type="InterPro" id="IPR027267">
    <property type="entry name" value="AH/BAR_dom_sf"/>
</dbReference>
<dbReference type="EMBL" id="MPUH01001564">
    <property type="protein sequence ID" value="OMJ67098.1"/>
    <property type="molecule type" value="Genomic_DNA"/>
</dbReference>
<dbReference type="PANTHER" id="PTHR10555">
    <property type="entry name" value="SORTING NEXIN"/>
    <property type="match status" value="1"/>
</dbReference>
<name>A0A1R2ARG5_9CILI</name>
<dbReference type="GO" id="GO:0005768">
    <property type="term" value="C:endosome"/>
    <property type="evidence" value="ECO:0007669"/>
    <property type="project" value="TreeGrafter"/>
</dbReference>